<protein>
    <submittedName>
        <fullName evidence="1">Uncharacterized protein</fullName>
    </submittedName>
</protein>
<dbReference type="OrthoDB" id="2084715at2"/>
<comment type="caution">
    <text evidence="1">The sequence shown here is derived from an EMBL/GenBank/DDBJ whole genome shotgun (WGS) entry which is preliminary data.</text>
</comment>
<organism evidence="1 2">
    <name type="scientific">Mobilisporobacter senegalensis</name>
    <dbReference type="NCBI Taxonomy" id="1329262"/>
    <lineage>
        <taxon>Bacteria</taxon>
        <taxon>Bacillati</taxon>
        <taxon>Bacillota</taxon>
        <taxon>Clostridia</taxon>
        <taxon>Lachnospirales</taxon>
        <taxon>Lachnospiraceae</taxon>
        <taxon>Mobilisporobacter</taxon>
    </lineage>
</organism>
<dbReference type="AlphaFoldDB" id="A0A3N1XF46"/>
<dbReference type="EMBL" id="RJVG01000011">
    <property type="protein sequence ID" value="ROR25340.1"/>
    <property type="molecule type" value="Genomic_DNA"/>
</dbReference>
<proteinExistence type="predicted"/>
<keyword evidence="2" id="KW-1185">Reference proteome</keyword>
<sequence>MPETLKNFMTQLRPFEFTVPDTISMYDNLPYKCDVNLCNRSSIALESGNVIKSFRCNFTNYYMIGHHDC</sequence>
<evidence type="ECO:0000313" key="1">
    <source>
        <dbReference type="EMBL" id="ROR25340.1"/>
    </source>
</evidence>
<dbReference type="Proteomes" id="UP000273083">
    <property type="component" value="Unassembled WGS sequence"/>
</dbReference>
<gene>
    <name evidence="1" type="ORF">EDD66_111102</name>
</gene>
<dbReference type="RefSeq" id="WP_123610475.1">
    <property type="nucleotide sequence ID" value="NZ_RJVG01000011.1"/>
</dbReference>
<name>A0A3N1XF46_9FIRM</name>
<reference evidence="1 2" key="1">
    <citation type="submission" date="2018-11" db="EMBL/GenBank/DDBJ databases">
        <title>Genomic Encyclopedia of Type Strains, Phase IV (KMG-IV): sequencing the most valuable type-strain genomes for metagenomic binning, comparative biology and taxonomic classification.</title>
        <authorList>
            <person name="Goeker M."/>
        </authorList>
    </citation>
    <scope>NUCLEOTIDE SEQUENCE [LARGE SCALE GENOMIC DNA]</scope>
    <source>
        <strain evidence="1 2">DSM 26537</strain>
    </source>
</reference>
<evidence type="ECO:0000313" key="2">
    <source>
        <dbReference type="Proteomes" id="UP000273083"/>
    </source>
</evidence>
<accession>A0A3N1XF46</accession>